<dbReference type="EMBL" id="LLXL01001096">
    <property type="protein sequence ID" value="PKK66416.1"/>
    <property type="molecule type" value="Genomic_DNA"/>
</dbReference>
<evidence type="ECO:0000313" key="1">
    <source>
        <dbReference type="EMBL" id="PKK66416.1"/>
    </source>
</evidence>
<evidence type="ECO:0000313" key="2">
    <source>
        <dbReference type="Proteomes" id="UP000233469"/>
    </source>
</evidence>
<proteinExistence type="predicted"/>
<organism evidence="1 2">
    <name type="scientific">Rhizophagus irregularis</name>
    <dbReference type="NCBI Taxonomy" id="588596"/>
    <lineage>
        <taxon>Eukaryota</taxon>
        <taxon>Fungi</taxon>
        <taxon>Fungi incertae sedis</taxon>
        <taxon>Mucoromycota</taxon>
        <taxon>Glomeromycotina</taxon>
        <taxon>Glomeromycetes</taxon>
        <taxon>Glomerales</taxon>
        <taxon>Glomeraceae</taxon>
        <taxon>Rhizophagus</taxon>
    </lineage>
</organism>
<dbReference type="AlphaFoldDB" id="A0A2N1MXS0"/>
<protein>
    <submittedName>
        <fullName evidence="1">Uncharacterized protein</fullName>
    </submittedName>
</protein>
<sequence length="73" mass="8577">MNAILSNVKEMNYAINYHPNAGPYFGSDLIIHSSDSPYGDFNVSWCRQKYYEKKIRDTEAKFTVEDYEVFQIL</sequence>
<reference evidence="1 2" key="2">
    <citation type="submission" date="2017-10" db="EMBL/GenBank/DDBJ databases">
        <title>Extensive intraspecific genome diversity in a model arbuscular mycorrhizal fungus.</title>
        <authorList>
            <person name="Chen E.C.H."/>
            <person name="Morin E."/>
            <person name="Baudet D."/>
            <person name="Noel J."/>
            <person name="Ndikumana S."/>
            <person name="Charron P."/>
            <person name="St-Onge C."/>
            <person name="Giorgi J."/>
            <person name="Grigoriev I.V."/>
            <person name="Roux C."/>
            <person name="Martin F.M."/>
            <person name="Corradi N."/>
        </authorList>
    </citation>
    <scope>NUCLEOTIDE SEQUENCE [LARGE SCALE GENOMIC DNA]</scope>
    <source>
        <strain evidence="1 2">C2</strain>
    </source>
</reference>
<accession>A0A2N1MXS0</accession>
<reference evidence="1 2" key="1">
    <citation type="submission" date="2016-04" db="EMBL/GenBank/DDBJ databases">
        <title>Genome analyses suggest a sexual origin of heterokaryosis in a supposedly ancient asexual fungus.</title>
        <authorList>
            <person name="Ropars J."/>
            <person name="Sedzielewska K."/>
            <person name="Noel J."/>
            <person name="Charron P."/>
            <person name="Farinelli L."/>
            <person name="Marton T."/>
            <person name="Kruger M."/>
            <person name="Pelin A."/>
            <person name="Brachmann A."/>
            <person name="Corradi N."/>
        </authorList>
    </citation>
    <scope>NUCLEOTIDE SEQUENCE [LARGE SCALE GENOMIC DNA]</scope>
    <source>
        <strain evidence="1 2">C2</strain>
    </source>
</reference>
<gene>
    <name evidence="1" type="ORF">RhiirC2_753490</name>
</gene>
<dbReference type="Proteomes" id="UP000233469">
    <property type="component" value="Unassembled WGS sequence"/>
</dbReference>
<comment type="caution">
    <text evidence="1">The sequence shown here is derived from an EMBL/GenBank/DDBJ whole genome shotgun (WGS) entry which is preliminary data.</text>
</comment>
<name>A0A2N1MXS0_9GLOM</name>